<feature type="transmembrane region" description="Helical" evidence="8">
    <location>
        <begin position="710"/>
        <end position="743"/>
    </location>
</feature>
<sequence>MYPAMQAMGTMENEKVDFDLKEISPSIGANSMAGNGGITTLTDLVEVNHFLFVRIVRARYSLGVNVDAYVEVTVGGFKGTTLCFMSNSGPEWNQVFAIDTAQIQVEETTLEIFLKGNNFRHVQNLGHISFDISDIPTRFASDSDIAPQWYGLEDQRGLRCRGELMLSTWLGTQADGAFPEAWHLQLDGAASSIGVYNFANTLSRIYLMPGIWCLRVSLIQAHDLLLVDRTEMSQLFIRATLGNLAFSSKLVKNNNGNPEWNEDMLIAVAEPFDQILVLSVEQGTFGSHRSLGVCVFPVKNADMRVDDSPPSTTTLDVNRHGGFAGRLDLRVSLDGGYHVFEEDMWCCSDMNPAARNLWMPRVGVFEMGILNATGVPAMKPVNRTDAYCVAKYGTKWVRTRTVLNSLCPRWNEQYSWDVYDPCTFITICVFDNGQLHQGGVAAGAMDTRIGKVRICLSELETNRIYCYSYPLVELQPSGLKTMGEIQLAFRFCSSDMISLWKVYTSPMLPIQHFTNPLSQTQLYSLRKQAIILILSKMNKTELPLRREVVEYMLDSRETVWSIRRGRADFERIYTFLSGLIALYAKFDEICMWINPISTLIFCMVLFIMVFHPQLWLPAFFSYVILHVLQQHQKRPRAPSHVDLQLSHVHTTSIDELEEEFDPFPSRFGDNIIRHRYDRLRVVAGKCVASIGNLATTGERFQSLLSWQDPVATILVMMLCLITGILTLVVPFQSIFFVWILYLLRHPILRSHSPSLFENWFRRMPSKLDSMI</sequence>
<comment type="caution">
    <text evidence="10">The sequence shown here is derived from an EMBL/GenBank/DDBJ whole genome shotgun (WGS) entry which is preliminary data.</text>
</comment>
<organism evidence="10 11">
    <name type="scientific">Clitoria ternatea</name>
    <name type="common">Butterfly pea</name>
    <dbReference type="NCBI Taxonomy" id="43366"/>
    <lineage>
        <taxon>Eukaryota</taxon>
        <taxon>Viridiplantae</taxon>
        <taxon>Streptophyta</taxon>
        <taxon>Embryophyta</taxon>
        <taxon>Tracheophyta</taxon>
        <taxon>Spermatophyta</taxon>
        <taxon>Magnoliopsida</taxon>
        <taxon>eudicotyledons</taxon>
        <taxon>Gunneridae</taxon>
        <taxon>Pentapetalae</taxon>
        <taxon>rosids</taxon>
        <taxon>fabids</taxon>
        <taxon>Fabales</taxon>
        <taxon>Fabaceae</taxon>
        <taxon>Papilionoideae</taxon>
        <taxon>50 kb inversion clade</taxon>
        <taxon>NPAAA clade</taxon>
        <taxon>indigoferoid/millettioid clade</taxon>
        <taxon>Phaseoleae</taxon>
        <taxon>Clitoria</taxon>
    </lineage>
</organism>
<keyword evidence="5" id="KW-0106">Calcium</keyword>
<keyword evidence="6 8" id="KW-1133">Transmembrane helix</keyword>
<evidence type="ECO:0000256" key="5">
    <source>
        <dbReference type="ARBA" id="ARBA00022837"/>
    </source>
</evidence>
<evidence type="ECO:0000256" key="2">
    <source>
        <dbReference type="ARBA" id="ARBA00007923"/>
    </source>
</evidence>
<dbReference type="InterPro" id="IPR047259">
    <property type="entry name" value="QUIRKY-like"/>
</dbReference>
<dbReference type="SMART" id="SM00239">
    <property type="entry name" value="C2"/>
    <property type="match status" value="3"/>
</dbReference>
<dbReference type="GO" id="GO:0016020">
    <property type="term" value="C:membrane"/>
    <property type="evidence" value="ECO:0007669"/>
    <property type="project" value="UniProtKB-SubCell"/>
</dbReference>
<comment type="subcellular location">
    <subcellularLocation>
        <location evidence="1">Membrane</location>
        <topology evidence="1">Multi-pass membrane protein</topology>
    </subcellularLocation>
</comment>
<evidence type="ECO:0000313" key="10">
    <source>
        <dbReference type="EMBL" id="KAK7299871.1"/>
    </source>
</evidence>
<dbReference type="FunFam" id="2.60.40.150:FF:000090">
    <property type="entry name" value="C2 domain-containing protein"/>
    <property type="match status" value="1"/>
</dbReference>
<feature type="domain" description="C2" evidence="9">
    <location>
        <begin position="346"/>
        <end position="469"/>
    </location>
</feature>
<name>A0AAN9PIS2_CLITE</name>
<dbReference type="PROSITE" id="PS50004">
    <property type="entry name" value="C2"/>
    <property type="match status" value="3"/>
</dbReference>
<reference evidence="10 11" key="1">
    <citation type="submission" date="2024-01" db="EMBL/GenBank/DDBJ databases">
        <title>The genomes of 5 underutilized Papilionoideae crops provide insights into root nodulation and disease resistance.</title>
        <authorList>
            <person name="Yuan L."/>
        </authorList>
    </citation>
    <scope>NUCLEOTIDE SEQUENCE [LARGE SCALE GENOMIC DNA]</scope>
    <source>
        <strain evidence="10">LY-2023</strain>
        <tissue evidence="10">Leaf</tissue>
    </source>
</reference>
<accession>A0AAN9PIS2</accession>
<comment type="similarity">
    <text evidence="2">Belongs to the MCTP family.</text>
</comment>
<dbReference type="InterPro" id="IPR047255">
    <property type="entry name" value="C2D_MCTP_PRT_plant"/>
</dbReference>
<dbReference type="EMBL" id="JAYKXN010000003">
    <property type="protein sequence ID" value="KAK7299871.1"/>
    <property type="molecule type" value="Genomic_DNA"/>
</dbReference>
<keyword evidence="7 8" id="KW-0472">Membrane</keyword>
<dbReference type="Pfam" id="PF00168">
    <property type="entry name" value="C2"/>
    <property type="match status" value="3"/>
</dbReference>
<keyword evidence="3 8" id="KW-0812">Transmembrane</keyword>
<proteinExistence type="inferred from homology"/>
<dbReference type="Pfam" id="PF08372">
    <property type="entry name" value="PRT_C"/>
    <property type="match status" value="1"/>
</dbReference>
<feature type="domain" description="C2" evidence="9">
    <location>
        <begin position="32"/>
        <end position="150"/>
    </location>
</feature>
<evidence type="ECO:0000256" key="4">
    <source>
        <dbReference type="ARBA" id="ARBA00022737"/>
    </source>
</evidence>
<dbReference type="InterPro" id="IPR013583">
    <property type="entry name" value="MCTP_C"/>
</dbReference>
<dbReference type="PANTHER" id="PTHR31425">
    <property type="entry name" value="PHOSPHORIBOSYLANTHRANILATE TRANSFERASE ISOFORM 1"/>
    <property type="match status" value="1"/>
</dbReference>
<evidence type="ECO:0000256" key="8">
    <source>
        <dbReference type="SAM" id="Phobius"/>
    </source>
</evidence>
<dbReference type="CDD" id="cd08379">
    <property type="entry name" value="C2D_MCTP_PRT_plant"/>
    <property type="match status" value="1"/>
</dbReference>
<evidence type="ECO:0000259" key="9">
    <source>
        <dbReference type="PROSITE" id="PS50004"/>
    </source>
</evidence>
<dbReference type="SUPFAM" id="SSF49562">
    <property type="entry name" value="C2 domain (Calcium/lipid-binding domain, CaLB)"/>
    <property type="match status" value="3"/>
</dbReference>
<dbReference type="InterPro" id="IPR035892">
    <property type="entry name" value="C2_domain_sf"/>
</dbReference>
<keyword evidence="4" id="KW-0677">Repeat</keyword>
<dbReference type="InterPro" id="IPR000008">
    <property type="entry name" value="C2_dom"/>
</dbReference>
<dbReference type="AlphaFoldDB" id="A0AAN9PIS2"/>
<dbReference type="Gene3D" id="2.60.40.150">
    <property type="entry name" value="C2 domain"/>
    <property type="match status" value="3"/>
</dbReference>
<dbReference type="PANTHER" id="PTHR31425:SF41">
    <property type="entry name" value="ANTHRANILATE PHOSPHORIBOSYLTRANSFERASE-LIKE PROTEIN"/>
    <property type="match status" value="1"/>
</dbReference>
<evidence type="ECO:0000313" key="11">
    <source>
        <dbReference type="Proteomes" id="UP001359559"/>
    </source>
</evidence>
<evidence type="ECO:0000256" key="6">
    <source>
        <dbReference type="ARBA" id="ARBA00022989"/>
    </source>
</evidence>
<dbReference type="Proteomes" id="UP001359559">
    <property type="component" value="Unassembled WGS sequence"/>
</dbReference>
<evidence type="ECO:0000256" key="1">
    <source>
        <dbReference type="ARBA" id="ARBA00004141"/>
    </source>
</evidence>
<evidence type="ECO:0000256" key="3">
    <source>
        <dbReference type="ARBA" id="ARBA00022692"/>
    </source>
</evidence>
<feature type="domain" description="C2" evidence="9">
    <location>
        <begin position="192"/>
        <end position="315"/>
    </location>
</feature>
<keyword evidence="11" id="KW-1185">Reference proteome</keyword>
<gene>
    <name evidence="10" type="ORF">RJT34_10699</name>
</gene>
<evidence type="ECO:0000256" key="7">
    <source>
        <dbReference type="ARBA" id="ARBA00023136"/>
    </source>
</evidence>
<protein>
    <recommendedName>
        <fullName evidence="9">C2 domain-containing protein</fullName>
    </recommendedName>
</protein>